<evidence type="ECO:0000256" key="6">
    <source>
        <dbReference type="SAM" id="SignalP"/>
    </source>
</evidence>
<feature type="domain" description="PPIase FKBP-type" evidence="7">
    <location>
        <begin position="143"/>
        <end position="248"/>
    </location>
</feature>
<feature type="compositionally biased region" description="Polar residues" evidence="5">
    <location>
        <begin position="302"/>
        <end position="311"/>
    </location>
</feature>
<keyword evidence="4 8" id="KW-0413">Isomerase</keyword>
<dbReference type="PROSITE" id="PS50059">
    <property type="entry name" value="FKBP_PPIASE"/>
    <property type="match status" value="1"/>
</dbReference>
<evidence type="ECO:0000256" key="1">
    <source>
        <dbReference type="ARBA" id="ARBA00000971"/>
    </source>
</evidence>
<sequence length="334" mass="36959">MRYGIIVSLFLTLIFFSCSNDDNGGVDSTPPRALSEVSPEDDAEIKEFLQTHFYNYEEFQSPPADFDYKIKIDTIAGDNAGKTPLIDMVRSVTIPVSTSEHGLNIDREEDVPHVLYYLSARPTFAELDEMGANPPIGAYPTVADSVYVRYEGRLLDGTTFDGSFFNPVWFDLARLQDLSQGARGFAEGIPFLKTGGEPIENGDGTVSVDEYGVGMILFPSGLGYFNSVQGQIPSYSPLLFNIDLFTLNRTDHDNDGIPSIEEDVNGNGYLYDDNTDQDEEDRLRTTRFANFQDGDDDGDGISTRSEITNESGEIIFPYPDSDGDGIPNYLDPDN</sequence>
<dbReference type="Gene3D" id="3.10.50.40">
    <property type="match status" value="1"/>
</dbReference>
<reference evidence="9" key="1">
    <citation type="journal article" date="2019" name="Int. J. Syst. Evol. Microbiol.">
        <title>The Global Catalogue of Microorganisms (GCM) 10K type strain sequencing project: providing services to taxonomists for standard genome sequencing and annotation.</title>
        <authorList>
            <consortium name="The Broad Institute Genomics Platform"/>
            <consortium name="The Broad Institute Genome Sequencing Center for Infectious Disease"/>
            <person name="Wu L."/>
            <person name="Ma J."/>
        </authorList>
    </citation>
    <scope>NUCLEOTIDE SEQUENCE [LARGE SCALE GENOMIC DNA]</scope>
    <source>
        <strain evidence="9">CGMCC 1.15774</strain>
    </source>
</reference>
<feature type="region of interest" description="Disordered" evidence="5">
    <location>
        <begin position="291"/>
        <end position="334"/>
    </location>
</feature>
<name>A0ABV8PPK9_9FLAO</name>
<dbReference type="EMBL" id="JBHSCL010000013">
    <property type="protein sequence ID" value="MFC4222083.1"/>
    <property type="molecule type" value="Genomic_DNA"/>
</dbReference>
<evidence type="ECO:0000256" key="5">
    <source>
        <dbReference type="SAM" id="MobiDB-lite"/>
    </source>
</evidence>
<organism evidence="8 9">
    <name type="scientific">Flagellimonas marina</name>
    <dbReference type="NCBI Taxonomy" id="1775168"/>
    <lineage>
        <taxon>Bacteria</taxon>
        <taxon>Pseudomonadati</taxon>
        <taxon>Bacteroidota</taxon>
        <taxon>Flavobacteriia</taxon>
        <taxon>Flavobacteriales</taxon>
        <taxon>Flavobacteriaceae</taxon>
        <taxon>Flagellimonas</taxon>
    </lineage>
</organism>
<evidence type="ECO:0000256" key="3">
    <source>
        <dbReference type="ARBA" id="ARBA00023110"/>
    </source>
</evidence>
<proteinExistence type="predicted"/>
<keyword evidence="9" id="KW-1185">Reference proteome</keyword>
<comment type="caution">
    <text evidence="8">The sequence shown here is derived from an EMBL/GenBank/DDBJ whole genome shotgun (WGS) entry which is preliminary data.</text>
</comment>
<dbReference type="PROSITE" id="PS51257">
    <property type="entry name" value="PROKAR_LIPOPROTEIN"/>
    <property type="match status" value="1"/>
</dbReference>
<accession>A0ABV8PPK9</accession>
<protein>
    <recommendedName>
        <fullName evidence="2 4">peptidylprolyl isomerase</fullName>
        <ecNumber evidence="2 4">5.2.1.8</ecNumber>
    </recommendedName>
</protein>
<dbReference type="RefSeq" id="WP_379767765.1">
    <property type="nucleotide sequence ID" value="NZ_JBHSCL010000013.1"/>
</dbReference>
<feature type="signal peptide" evidence="6">
    <location>
        <begin position="1"/>
        <end position="19"/>
    </location>
</feature>
<keyword evidence="6" id="KW-0732">Signal</keyword>
<feature type="chain" id="PRO_5045180580" description="peptidylprolyl isomerase" evidence="6">
    <location>
        <begin position="20"/>
        <end position="334"/>
    </location>
</feature>
<evidence type="ECO:0000256" key="4">
    <source>
        <dbReference type="PROSITE-ProRule" id="PRU00277"/>
    </source>
</evidence>
<evidence type="ECO:0000313" key="9">
    <source>
        <dbReference type="Proteomes" id="UP001595841"/>
    </source>
</evidence>
<dbReference type="Proteomes" id="UP001595841">
    <property type="component" value="Unassembled WGS sequence"/>
</dbReference>
<gene>
    <name evidence="8" type="ORF">ACFOWS_18155</name>
</gene>
<evidence type="ECO:0000313" key="8">
    <source>
        <dbReference type="EMBL" id="MFC4222083.1"/>
    </source>
</evidence>
<dbReference type="InterPro" id="IPR001179">
    <property type="entry name" value="PPIase_FKBP_dom"/>
</dbReference>
<dbReference type="GO" id="GO:0003755">
    <property type="term" value="F:peptidyl-prolyl cis-trans isomerase activity"/>
    <property type="evidence" value="ECO:0007669"/>
    <property type="project" value="UniProtKB-EC"/>
</dbReference>
<dbReference type="SUPFAM" id="SSF54534">
    <property type="entry name" value="FKBP-like"/>
    <property type="match status" value="1"/>
</dbReference>
<dbReference type="EC" id="5.2.1.8" evidence="2 4"/>
<comment type="catalytic activity">
    <reaction evidence="1 4">
        <text>[protein]-peptidylproline (omega=180) = [protein]-peptidylproline (omega=0)</text>
        <dbReference type="Rhea" id="RHEA:16237"/>
        <dbReference type="Rhea" id="RHEA-COMP:10747"/>
        <dbReference type="Rhea" id="RHEA-COMP:10748"/>
        <dbReference type="ChEBI" id="CHEBI:83833"/>
        <dbReference type="ChEBI" id="CHEBI:83834"/>
        <dbReference type="EC" id="5.2.1.8"/>
    </reaction>
</comment>
<keyword evidence="3 4" id="KW-0697">Rotamase</keyword>
<evidence type="ECO:0000256" key="2">
    <source>
        <dbReference type="ARBA" id="ARBA00013194"/>
    </source>
</evidence>
<evidence type="ECO:0000259" key="7">
    <source>
        <dbReference type="PROSITE" id="PS50059"/>
    </source>
</evidence>
<dbReference type="InterPro" id="IPR046357">
    <property type="entry name" value="PPIase_dom_sf"/>
</dbReference>